<dbReference type="SMART" id="SM00343">
    <property type="entry name" value="ZnF_C2HC"/>
    <property type="match status" value="1"/>
</dbReference>
<dbReference type="OrthoDB" id="1932348at2759"/>
<evidence type="ECO:0000256" key="1">
    <source>
        <dbReference type="PROSITE-ProRule" id="PRU00047"/>
    </source>
</evidence>
<dbReference type="InterPro" id="IPR036875">
    <property type="entry name" value="Znf_CCHC_sf"/>
</dbReference>
<feature type="region of interest" description="Disordered" evidence="3">
    <location>
        <begin position="146"/>
        <end position="165"/>
    </location>
</feature>
<feature type="compositionally biased region" description="Basic residues" evidence="3">
    <location>
        <begin position="125"/>
        <end position="138"/>
    </location>
</feature>
<organism evidence="5 6">
    <name type="scientific">Colocasia esculenta</name>
    <name type="common">Wild taro</name>
    <name type="synonym">Arum esculentum</name>
    <dbReference type="NCBI Taxonomy" id="4460"/>
    <lineage>
        <taxon>Eukaryota</taxon>
        <taxon>Viridiplantae</taxon>
        <taxon>Streptophyta</taxon>
        <taxon>Embryophyta</taxon>
        <taxon>Tracheophyta</taxon>
        <taxon>Spermatophyta</taxon>
        <taxon>Magnoliopsida</taxon>
        <taxon>Liliopsida</taxon>
        <taxon>Araceae</taxon>
        <taxon>Aroideae</taxon>
        <taxon>Colocasieae</taxon>
        <taxon>Colocasia</taxon>
    </lineage>
</organism>
<dbReference type="InterPro" id="IPR001878">
    <property type="entry name" value="Znf_CCHC"/>
</dbReference>
<keyword evidence="1" id="KW-0862">Zinc</keyword>
<evidence type="ECO:0000256" key="3">
    <source>
        <dbReference type="SAM" id="MobiDB-lite"/>
    </source>
</evidence>
<dbReference type="Gene3D" id="4.10.60.10">
    <property type="entry name" value="Zinc finger, CCHC-type"/>
    <property type="match status" value="1"/>
</dbReference>
<keyword evidence="2" id="KW-0175">Coiled coil</keyword>
<dbReference type="Proteomes" id="UP000652761">
    <property type="component" value="Unassembled WGS sequence"/>
</dbReference>
<feature type="compositionally biased region" description="Basic and acidic residues" evidence="3">
    <location>
        <begin position="112"/>
        <end position="124"/>
    </location>
</feature>
<feature type="domain" description="CCHC-type" evidence="4">
    <location>
        <begin position="100"/>
        <end position="115"/>
    </location>
</feature>
<keyword evidence="1" id="KW-0479">Metal-binding</keyword>
<evidence type="ECO:0000313" key="5">
    <source>
        <dbReference type="EMBL" id="MQL72630.1"/>
    </source>
</evidence>
<dbReference type="SUPFAM" id="SSF57756">
    <property type="entry name" value="Retrovirus zinc finger-like domains"/>
    <property type="match status" value="1"/>
</dbReference>
<feature type="non-terminal residue" evidence="5">
    <location>
        <position position="347"/>
    </location>
</feature>
<evidence type="ECO:0000259" key="4">
    <source>
        <dbReference type="PROSITE" id="PS50158"/>
    </source>
</evidence>
<sequence>MVTAIEEAHDLTQLSIDKLIGFLMAHEINMERFSESSSKKKMSNSLKVADSFSSEDSKEKLDDSDDEAMLSRKLQRILAKKKKFGSKRFFKKYKKKEPTCYECNQPGHYKSECPKLKKKDQAERSKKKKGKEKKFRRYKKKAMAVAWDNEEATSSDSSSSESKKEENVNLALMAGLYQVNFETSFTSCSESDSDKKSNTFLKNELERLGQNLNETKRANELLCEDLKNKNSKILEIESNLKELKDEEKLKEENNYLRATIEKISNCKTSLFVRLKGSRIGKKKYGVEYTPPHNEEDIVYPENYPTLQFVKEKGIKNPRKVNQYAYKQKLKFKNTTHMKNAFDLYCSH</sequence>
<proteinExistence type="predicted"/>
<dbReference type="AlphaFoldDB" id="A0A843TT53"/>
<keyword evidence="6" id="KW-1185">Reference proteome</keyword>
<dbReference type="PROSITE" id="PS50158">
    <property type="entry name" value="ZF_CCHC"/>
    <property type="match status" value="1"/>
</dbReference>
<gene>
    <name evidence="5" type="ORF">Taro_004949</name>
</gene>
<protein>
    <recommendedName>
        <fullName evidence="4">CCHC-type domain-containing protein</fullName>
    </recommendedName>
</protein>
<keyword evidence="1" id="KW-0863">Zinc-finger</keyword>
<name>A0A843TT53_COLES</name>
<dbReference type="EMBL" id="NMUH01000137">
    <property type="protein sequence ID" value="MQL72630.1"/>
    <property type="molecule type" value="Genomic_DNA"/>
</dbReference>
<feature type="region of interest" description="Disordered" evidence="3">
    <location>
        <begin position="112"/>
        <end position="138"/>
    </location>
</feature>
<evidence type="ECO:0000256" key="2">
    <source>
        <dbReference type="SAM" id="Coils"/>
    </source>
</evidence>
<dbReference type="Pfam" id="PF00098">
    <property type="entry name" value="zf-CCHC"/>
    <property type="match status" value="1"/>
</dbReference>
<feature type="region of interest" description="Disordered" evidence="3">
    <location>
        <begin position="33"/>
        <end position="67"/>
    </location>
</feature>
<dbReference type="GO" id="GO:0008270">
    <property type="term" value="F:zinc ion binding"/>
    <property type="evidence" value="ECO:0007669"/>
    <property type="project" value="UniProtKB-KW"/>
</dbReference>
<accession>A0A843TT53</accession>
<comment type="caution">
    <text evidence="5">The sequence shown here is derived from an EMBL/GenBank/DDBJ whole genome shotgun (WGS) entry which is preliminary data.</text>
</comment>
<feature type="coiled-coil region" evidence="2">
    <location>
        <begin position="198"/>
        <end position="253"/>
    </location>
</feature>
<dbReference type="GO" id="GO:0003676">
    <property type="term" value="F:nucleic acid binding"/>
    <property type="evidence" value="ECO:0007669"/>
    <property type="project" value="InterPro"/>
</dbReference>
<feature type="compositionally biased region" description="Low complexity" evidence="3">
    <location>
        <begin position="43"/>
        <end position="54"/>
    </location>
</feature>
<evidence type="ECO:0000313" key="6">
    <source>
        <dbReference type="Proteomes" id="UP000652761"/>
    </source>
</evidence>
<reference evidence="5" key="1">
    <citation type="submission" date="2017-07" db="EMBL/GenBank/DDBJ databases">
        <title>Taro Niue Genome Assembly and Annotation.</title>
        <authorList>
            <person name="Atibalentja N."/>
            <person name="Keating K."/>
            <person name="Fields C.J."/>
        </authorList>
    </citation>
    <scope>NUCLEOTIDE SEQUENCE</scope>
    <source>
        <strain evidence="5">Niue_2</strain>
        <tissue evidence="5">Leaf</tissue>
    </source>
</reference>